<dbReference type="Pfam" id="PF13534">
    <property type="entry name" value="Fer4_17"/>
    <property type="match status" value="1"/>
</dbReference>
<sequence length="336" mass="38069">MEKRKLGRTNLDVSVIGFGGIPIQRVGKELSHELLQEAYNRGINFIDTARGYNESESLIGEALEKIGRDKFILATKSMKRDYNGMTEELNTSLKSLKTSHIDLFQFHNIRTLEELDFIMSENGAFKALEEAKEKEIIKEIGITSHSPEILDKAIDTGKFSTIQCPYNPVERQAEELFKKAKDMNIGVIVMKPLAGGAITKGELSLRFIVDNPNISVVIPGMDTLDQVKSNTEVGINIRKLTEEEGSILSEEANSLGTEFCRRCGYCLPCPQKIDIPTQFLMEGYYTRYNLKEWAQSRYDAMEYRAIHCIECGLCETRCPYNLPIRKMMKNVVEKLG</sequence>
<dbReference type="InterPro" id="IPR017896">
    <property type="entry name" value="4Fe4S_Fe-S-bd"/>
</dbReference>
<dbReference type="InterPro" id="IPR023210">
    <property type="entry name" value="NADP_OxRdtase_dom"/>
</dbReference>
<gene>
    <name evidence="5" type="ORF">FYJ83_04655</name>
</gene>
<organism evidence="5 6">
    <name type="scientific">Tissierella pigra</name>
    <dbReference type="NCBI Taxonomy" id="2607614"/>
    <lineage>
        <taxon>Bacteria</taxon>
        <taxon>Bacillati</taxon>
        <taxon>Bacillota</taxon>
        <taxon>Tissierellia</taxon>
        <taxon>Tissierellales</taxon>
        <taxon>Tissierellaceae</taxon>
        <taxon>Tissierella</taxon>
    </lineage>
</organism>
<proteinExistence type="predicted"/>
<dbReference type="RefSeq" id="WP_154439175.1">
    <property type="nucleotide sequence ID" value="NZ_JAHLPJ010000001.1"/>
</dbReference>
<name>A0A6N7XSM7_9FIRM</name>
<keyword evidence="1" id="KW-0479">Metal-binding</keyword>
<dbReference type="CDD" id="cd19100">
    <property type="entry name" value="AKR_unchar"/>
    <property type="match status" value="1"/>
</dbReference>
<dbReference type="InterPro" id="IPR053135">
    <property type="entry name" value="AKR2_Oxidoreductase"/>
</dbReference>
<dbReference type="PANTHER" id="PTHR43312:SF1">
    <property type="entry name" value="NADP-DEPENDENT OXIDOREDUCTASE DOMAIN-CONTAINING PROTEIN"/>
    <property type="match status" value="1"/>
</dbReference>
<keyword evidence="3" id="KW-0411">Iron-sulfur</keyword>
<accession>A0A6N7XSM7</accession>
<comment type="caution">
    <text evidence="5">The sequence shown here is derived from an EMBL/GenBank/DDBJ whole genome shotgun (WGS) entry which is preliminary data.</text>
</comment>
<keyword evidence="6" id="KW-1185">Reference proteome</keyword>
<dbReference type="Proteomes" id="UP000469523">
    <property type="component" value="Unassembled WGS sequence"/>
</dbReference>
<dbReference type="SUPFAM" id="SSF46548">
    <property type="entry name" value="alpha-helical ferredoxin"/>
    <property type="match status" value="1"/>
</dbReference>
<dbReference type="AlphaFoldDB" id="A0A6N7XSM7"/>
<reference evidence="5 6" key="1">
    <citation type="submission" date="2019-09" db="EMBL/GenBank/DDBJ databases">
        <title>In-depth cultivation of the pig gut microbiome towards novel bacterial diversity and tailored functional studies.</title>
        <authorList>
            <person name="Wylensek D."/>
            <person name="Hitch T.C.A."/>
            <person name="Clavel T."/>
        </authorList>
    </citation>
    <scope>NUCLEOTIDE SEQUENCE [LARGE SCALE GENOMIC DNA]</scope>
    <source>
        <strain evidence="5 6">WCA3-693-APC-4?</strain>
    </source>
</reference>
<dbReference type="GO" id="GO:0046872">
    <property type="term" value="F:metal ion binding"/>
    <property type="evidence" value="ECO:0007669"/>
    <property type="project" value="UniProtKB-KW"/>
</dbReference>
<evidence type="ECO:0000313" key="6">
    <source>
        <dbReference type="Proteomes" id="UP000469523"/>
    </source>
</evidence>
<dbReference type="EMBL" id="VUNQ01000007">
    <property type="protein sequence ID" value="MSU00757.1"/>
    <property type="molecule type" value="Genomic_DNA"/>
</dbReference>
<feature type="domain" description="4Fe-4S ferredoxin-type" evidence="4">
    <location>
        <begin position="299"/>
        <end position="328"/>
    </location>
</feature>
<protein>
    <submittedName>
        <fullName evidence="5">Aldo/keto reductase</fullName>
    </submittedName>
</protein>
<dbReference type="PROSITE" id="PS51379">
    <property type="entry name" value="4FE4S_FER_2"/>
    <property type="match status" value="1"/>
</dbReference>
<evidence type="ECO:0000259" key="4">
    <source>
        <dbReference type="PROSITE" id="PS51379"/>
    </source>
</evidence>
<evidence type="ECO:0000256" key="2">
    <source>
        <dbReference type="ARBA" id="ARBA00023004"/>
    </source>
</evidence>
<dbReference type="InterPro" id="IPR036812">
    <property type="entry name" value="NAD(P)_OxRdtase_dom_sf"/>
</dbReference>
<dbReference type="PROSITE" id="PS00198">
    <property type="entry name" value="4FE4S_FER_1"/>
    <property type="match status" value="1"/>
</dbReference>
<dbReference type="Pfam" id="PF00248">
    <property type="entry name" value="Aldo_ket_red"/>
    <property type="match status" value="1"/>
</dbReference>
<dbReference type="PANTHER" id="PTHR43312">
    <property type="entry name" value="D-THREO-ALDOSE 1-DEHYDROGENASE"/>
    <property type="match status" value="1"/>
</dbReference>
<evidence type="ECO:0000313" key="5">
    <source>
        <dbReference type="EMBL" id="MSU00757.1"/>
    </source>
</evidence>
<keyword evidence="2" id="KW-0408">Iron</keyword>
<evidence type="ECO:0000256" key="3">
    <source>
        <dbReference type="ARBA" id="ARBA00023014"/>
    </source>
</evidence>
<dbReference type="InterPro" id="IPR017900">
    <property type="entry name" value="4Fe4S_Fe_S_CS"/>
</dbReference>
<evidence type="ECO:0000256" key="1">
    <source>
        <dbReference type="ARBA" id="ARBA00022723"/>
    </source>
</evidence>
<dbReference type="Gene3D" id="3.20.20.100">
    <property type="entry name" value="NADP-dependent oxidoreductase domain"/>
    <property type="match status" value="1"/>
</dbReference>
<dbReference type="GO" id="GO:0051536">
    <property type="term" value="F:iron-sulfur cluster binding"/>
    <property type="evidence" value="ECO:0007669"/>
    <property type="project" value="UniProtKB-KW"/>
</dbReference>
<dbReference type="SUPFAM" id="SSF51430">
    <property type="entry name" value="NAD(P)-linked oxidoreductase"/>
    <property type="match status" value="1"/>
</dbReference>